<evidence type="ECO:0000313" key="13">
    <source>
        <dbReference type="Proteomes" id="UP000000323"/>
    </source>
</evidence>
<dbReference type="Gene3D" id="3.10.520.10">
    <property type="entry name" value="ApbE-like domains"/>
    <property type="match status" value="1"/>
</dbReference>
<comment type="similarity">
    <text evidence="10">Belongs to the ApbE family.</text>
</comment>
<evidence type="ECO:0000313" key="12">
    <source>
        <dbReference type="EMBL" id="ACZ43029.1"/>
    </source>
</evidence>
<reference evidence="13" key="1">
    <citation type="journal article" date="2010" name="Stand. Genomic Sci.">
        <title>Complete genome sequence of 'Thermobaculum terrenum' type strain (YNP1).</title>
        <authorList>
            <person name="Kiss H."/>
            <person name="Cleland D."/>
            <person name="Lapidus A."/>
            <person name="Lucas S."/>
            <person name="Glavina Del Rio T."/>
            <person name="Nolan M."/>
            <person name="Tice H."/>
            <person name="Han C."/>
            <person name="Goodwin L."/>
            <person name="Pitluck S."/>
            <person name="Liolios K."/>
            <person name="Ivanova N."/>
            <person name="Mavromatis K."/>
            <person name="Ovchinnikova G."/>
            <person name="Pati A."/>
            <person name="Chen A."/>
            <person name="Palaniappan K."/>
            <person name="Land M."/>
            <person name="Hauser L."/>
            <person name="Chang Y."/>
            <person name="Jeffries C."/>
            <person name="Lu M."/>
            <person name="Brettin T."/>
            <person name="Detter J."/>
            <person name="Goker M."/>
            <person name="Tindall B."/>
            <person name="Beck B."/>
            <person name="McDermott T."/>
            <person name="Woyke T."/>
            <person name="Bristow J."/>
            <person name="Eisen J."/>
            <person name="Markowitz V."/>
            <person name="Hugenholtz P."/>
            <person name="Kyrpides N."/>
            <person name="Klenk H."/>
            <person name="Cheng J."/>
        </authorList>
    </citation>
    <scope>NUCLEOTIDE SEQUENCE [LARGE SCALE GENOMIC DNA]</scope>
    <source>
        <strain evidence="13">ATCC BAA-798 / YNP1</strain>
    </source>
</reference>
<comment type="cofactor">
    <cofactor evidence="11">
        <name>Mg(2+)</name>
        <dbReference type="ChEBI" id="CHEBI:18420"/>
    </cofactor>
    <cofactor evidence="11">
        <name>Mn(2+)</name>
        <dbReference type="ChEBI" id="CHEBI:29035"/>
    </cofactor>
    <text evidence="11">Magnesium. Can also use manganese.</text>
</comment>
<dbReference type="HOGENOM" id="CLU_044403_5_0_0"/>
<keyword evidence="13" id="KW-1185">Reference proteome</keyword>
<dbReference type="Proteomes" id="UP000000323">
    <property type="component" value="Chromosome 2"/>
</dbReference>
<evidence type="ECO:0000256" key="4">
    <source>
        <dbReference type="ARBA" id="ARBA00022679"/>
    </source>
</evidence>
<evidence type="ECO:0000256" key="2">
    <source>
        <dbReference type="ARBA" id="ARBA00016337"/>
    </source>
</evidence>
<keyword evidence="3 10" id="KW-0285">Flavoprotein</keyword>
<protein>
    <recommendedName>
        <fullName evidence="2 10">FAD:protein FMN transferase</fullName>
        <ecNumber evidence="1 10">2.7.1.180</ecNumber>
    </recommendedName>
    <alternativeName>
        <fullName evidence="8 10">Flavin transferase</fullName>
    </alternativeName>
</protein>
<dbReference type="PANTHER" id="PTHR30040">
    <property type="entry name" value="THIAMINE BIOSYNTHESIS LIPOPROTEIN APBE"/>
    <property type="match status" value="1"/>
</dbReference>
<evidence type="ECO:0000256" key="10">
    <source>
        <dbReference type="PIRNR" id="PIRNR006268"/>
    </source>
</evidence>
<dbReference type="PIRSF" id="PIRSF006268">
    <property type="entry name" value="ApbE"/>
    <property type="match status" value="1"/>
</dbReference>
<accession>D1CH08</accession>
<evidence type="ECO:0000256" key="9">
    <source>
        <dbReference type="ARBA" id="ARBA00048540"/>
    </source>
</evidence>
<dbReference type="AlphaFoldDB" id="D1CH08"/>
<comment type="catalytic activity">
    <reaction evidence="9 10">
        <text>L-threonyl-[protein] + FAD = FMN-L-threonyl-[protein] + AMP + H(+)</text>
        <dbReference type="Rhea" id="RHEA:36847"/>
        <dbReference type="Rhea" id="RHEA-COMP:11060"/>
        <dbReference type="Rhea" id="RHEA-COMP:11061"/>
        <dbReference type="ChEBI" id="CHEBI:15378"/>
        <dbReference type="ChEBI" id="CHEBI:30013"/>
        <dbReference type="ChEBI" id="CHEBI:57692"/>
        <dbReference type="ChEBI" id="CHEBI:74257"/>
        <dbReference type="ChEBI" id="CHEBI:456215"/>
        <dbReference type="EC" id="2.7.1.180"/>
    </reaction>
</comment>
<evidence type="ECO:0000256" key="6">
    <source>
        <dbReference type="ARBA" id="ARBA00022827"/>
    </source>
</evidence>
<dbReference type="PANTHER" id="PTHR30040:SF2">
    <property type="entry name" value="FAD:PROTEIN FMN TRANSFERASE"/>
    <property type="match status" value="1"/>
</dbReference>
<evidence type="ECO:0000256" key="7">
    <source>
        <dbReference type="ARBA" id="ARBA00022842"/>
    </source>
</evidence>
<keyword evidence="5 10" id="KW-0479">Metal-binding</keyword>
<evidence type="ECO:0000256" key="1">
    <source>
        <dbReference type="ARBA" id="ARBA00011955"/>
    </source>
</evidence>
<evidence type="ECO:0000256" key="5">
    <source>
        <dbReference type="ARBA" id="ARBA00022723"/>
    </source>
</evidence>
<dbReference type="Pfam" id="PF02424">
    <property type="entry name" value="ApbE"/>
    <property type="match status" value="1"/>
</dbReference>
<dbReference type="InterPro" id="IPR024932">
    <property type="entry name" value="ApbE"/>
</dbReference>
<dbReference type="GO" id="GO:0016740">
    <property type="term" value="F:transferase activity"/>
    <property type="evidence" value="ECO:0007669"/>
    <property type="project" value="UniProtKB-UniRule"/>
</dbReference>
<dbReference type="STRING" id="525904.Tter_2128"/>
<evidence type="ECO:0000256" key="3">
    <source>
        <dbReference type="ARBA" id="ARBA00022630"/>
    </source>
</evidence>
<feature type="binding site" evidence="11">
    <location>
        <position position="148"/>
    </location>
    <ligand>
        <name>Mg(2+)</name>
        <dbReference type="ChEBI" id="CHEBI:18420"/>
    </ligand>
</feature>
<keyword evidence="12" id="KW-0449">Lipoprotein</keyword>
<keyword evidence="7 10" id="KW-0460">Magnesium</keyword>
<dbReference type="KEGG" id="ttr:Tter_2128"/>
<proteinExistence type="inferred from homology"/>
<name>D1CH08_THET1</name>
<keyword evidence="6 10" id="KW-0274">FAD</keyword>
<dbReference type="EMBL" id="CP001826">
    <property type="protein sequence ID" value="ACZ43029.1"/>
    <property type="molecule type" value="Genomic_DNA"/>
</dbReference>
<dbReference type="RefSeq" id="WP_012876060.1">
    <property type="nucleotide sequence ID" value="NC_013526.1"/>
</dbReference>
<keyword evidence="4 10" id="KW-0808">Transferase</keyword>
<gene>
    <name evidence="12" type="ordered locus">Tter_2128</name>
</gene>
<dbReference type="InterPro" id="IPR003374">
    <property type="entry name" value="ApbE-like_sf"/>
</dbReference>
<evidence type="ECO:0000256" key="8">
    <source>
        <dbReference type="ARBA" id="ARBA00031306"/>
    </source>
</evidence>
<dbReference type="eggNOG" id="COG1477">
    <property type="taxonomic scope" value="Bacteria"/>
</dbReference>
<organism evidence="12 13">
    <name type="scientific">Thermobaculum terrenum (strain ATCC BAA-798 / CCMEE 7001 / YNP1)</name>
    <dbReference type="NCBI Taxonomy" id="525904"/>
    <lineage>
        <taxon>Bacteria</taxon>
        <taxon>Bacillati</taxon>
        <taxon>Chloroflexota</taxon>
        <taxon>Chloroflexia</taxon>
        <taxon>Candidatus Thermobaculales</taxon>
        <taxon>Candidatus Thermobaculaceae</taxon>
        <taxon>Thermobaculum</taxon>
    </lineage>
</organism>
<dbReference type="GO" id="GO:0046872">
    <property type="term" value="F:metal ion binding"/>
    <property type="evidence" value="ECO:0007669"/>
    <property type="project" value="UniProtKB-UniRule"/>
</dbReference>
<dbReference type="EC" id="2.7.1.180" evidence="1 10"/>
<sequence>MQEVTRHFRAMNTDVRVAILAGDPKEANRYIDQVEALFADTEGRLSRFLPDSELSALNTAAGRPFQASAMLFEVVHAAVEAARMTNGIFDPTVLPSLIAAGYDRSFELLGDQPAGRAAGWRGSWRDIRLDPSARTITIPQGCALDLGGIGKGWAVDRAVELLSDWVSFGVDAGGDLYVGGRRHDRPWRIGVADPRFPGRDLLQLQLEDRAVATSSVIRRRWVRGGEVMHHIIDPRTGNPASSRVIAATVVADSVAQAEVLAKAAIILGEEQGLRLIEGVGARGLLVLANNDYVMSTTLQGMTYA</sequence>
<dbReference type="SUPFAM" id="SSF143631">
    <property type="entry name" value="ApbE-like"/>
    <property type="match status" value="1"/>
</dbReference>
<evidence type="ECO:0000256" key="11">
    <source>
        <dbReference type="PIRSR" id="PIRSR006268-2"/>
    </source>
</evidence>